<dbReference type="Pfam" id="PF02367">
    <property type="entry name" value="TsaE"/>
    <property type="match status" value="1"/>
</dbReference>
<evidence type="ECO:0000313" key="11">
    <source>
        <dbReference type="EMBL" id="MCU9848058.1"/>
    </source>
</evidence>
<proteinExistence type="inferred from homology"/>
<evidence type="ECO:0000256" key="2">
    <source>
        <dbReference type="ARBA" id="ARBA00007599"/>
    </source>
</evidence>
<evidence type="ECO:0000313" key="12">
    <source>
        <dbReference type="Proteomes" id="UP001209535"/>
    </source>
</evidence>
<evidence type="ECO:0000256" key="3">
    <source>
        <dbReference type="ARBA" id="ARBA00019010"/>
    </source>
</evidence>
<keyword evidence="9" id="KW-0460">Magnesium</keyword>
<evidence type="ECO:0000256" key="1">
    <source>
        <dbReference type="ARBA" id="ARBA00004496"/>
    </source>
</evidence>
<dbReference type="InterPro" id="IPR027417">
    <property type="entry name" value="P-loop_NTPase"/>
</dbReference>
<dbReference type="Proteomes" id="UP001209535">
    <property type="component" value="Unassembled WGS sequence"/>
</dbReference>
<evidence type="ECO:0000256" key="4">
    <source>
        <dbReference type="ARBA" id="ARBA00022490"/>
    </source>
</evidence>
<name>A0ABT2X275_9RHOB</name>
<sequence length="172" mass="18448">MTDARPDPAAATMILPTPEATTALAESLGKQLGPGDVILIEGPIGAGKSHFARSLIQARLRAAGRIEDVPSPTYTLVQVYEVDGTEIWHADLYRLTAPEEVAELGLDEAFETAICLVEWPDRLGDYRPGSALTLRLSPLPEGETRRACLSASGPRWAPVLARLALAKADRHG</sequence>
<dbReference type="InterPro" id="IPR003442">
    <property type="entry name" value="T6A_TsaE"/>
</dbReference>
<evidence type="ECO:0000256" key="9">
    <source>
        <dbReference type="ARBA" id="ARBA00022842"/>
    </source>
</evidence>
<evidence type="ECO:0000256" key="7">
    <source>
        <dbReference type="ARBA" id="ARBA00022741"/>
    </source>
</evidence>
<comment type="similarity">
    <text evidence="2">Belongs to the TsaE family.</text>
</comment>
<comment type="subcellular location">
    <subcellularLocation>
        <location evidence="1">Cytoplasm</location>
    </subcellularLocation>
</comment>
<keyword evidence="7" id="KW-0547">Nucleotide-binding</keyword>
<evidence type="ECO:0000256" key="8">
    <source>
        <dbReference type="ARBA" id="ARBA00022840"/>
    </source>
</evidence>
<gene>
    <name evidence="11" type="primary">tsaE</name>
    <name evidence="11" type="ORF">OEZ60_08570</name>
</gene>
<protein>
    <recommendedName>
        <fullName evidence="3">tRNA threonylcarbamoyladenosine biosynthesis protein TsaE</fullName>
    </recommendedName>
    <alternativeName>
        <fullName evidence="10">t(6)A37 threonylcarbamoyladenosine biosynthesis protein TsaE</fullName>
    </alternativeName>
</protein>
<keyword evidence="5" id="KW-0819">tRNA processing</keyword>
<comment type="caution">
    <text evidence="11">The sequence shown here is derived from an EMBL/GenBank/DDBJ whole genome shotgun (WGS) entry which is preliminary data.</text>
</comment>
<keyword evidence="12" id="KW-1185">Reference proteome</keyword>
<evidence type="ECO:0000256" key="5">
    <source>
        <dbReference type="ARBA" id="ARBA00022694"/>
    </source>
</evidence>
<dbReference type="Gene3D" id="3.40.50.300">
    <property type="entry name" value="P-loop containing nucleotide triphosphate hydrolases"/>
    <property type="match status" value="1"/>
</dbReference>
<reference evidence="11 12" key="1">
    <citation type="submission" date="2022-10" db="EMBL/GenBank/DDBJ databases">
        <title>Defluviimonas sp. nov., isolated from ocean surface sediments.</title>
        <authorList>
            <person name="He W."/>
            <person name="Wang L."/>
            <person name="Zhang D.-F."/>
        </authorList>
    </citation>
    <scope>NUCLEOTIDE SEQUENCE [LARGE SCALE GENOMIC DNA]</scope>
    <source>
        <strain evidence="11 12">WL0024</strain>
    </source>
</reference>
<dbReference type="NCBIfam" id="TIGR00150">
    <property type="entry name" value="T6A_YjeE"/>
    <property type="match status" value="1"/>
</dbReference>
<keyword evidence="4" id="KW-0963">Cytoplasm</keyword>
<dbReference type="PANTHER" id="PTHR33540:SF2">
    <property type="entry name" value="TRNA THREONYLCARBAMOYLADENOSINE BIOSYNTHESIS PROTEIN TSAE"/>
    <property type="match status" value="1"/>
</dbReference>
<dbReference type="RefSeq" id="WP_263335104.1">
    <property type="nucleotide sequence ID" value="NZ_JAOVQO010000007.1"/>
</dbReference>
<keyword evidence="8" id="KW-0067">ATP-binding</keyword>
<organism evidence="11 12">
    <name type="scientific">Albidovulum salinarum</name>
    <dbReference type="NCBI Taxonomy" id="2984153"/>
    <lineage>
        <taxon>Bacteria</taxon>
        <taxon>Pseudomonadati</taxon>
        <taxon>Pseudomonadota</taxon>
        <taxon>Alphaproteobacteria</taxon>
        <taxon>Rhodobacterales</taxon>
        <taxon>Paracoccaceae</taxon>
        <taxon>Albidovulum</taxon>
    </lineage>
</organism>
<evidence type="ECO:0000256" key="6">
    <source>
        <dbReference type="ARBA" id="ARBA00022723"/>
    </source>
</evidence>
<dbReference type="PANTHER" id="PTHR33540">
    <property type="entry name" value="TRNA THREONYLCARBAMOYLADENOSINE BIOSYNTHESIS PROTEIN TSAE"/>
    <property type="match status" value="1"/>
</dbReference>
<evidence type="ECO:0000256" key="10">
    <source>
        <dbReference type="ARBA" id="ARBA00032441"/>
    </source>
</evidence>
<dbReference type="SUPFAM" id="SSF52540">
    <property type="entry name" value="P-loop containing nucleoside triphosphate hydrolases"/>
    <property type="match status" value="1"/>
</dbReference>
<dbReference type="EMBL" id="JAOVQO010000007">
    <property type="protein sequence ID" value="MCU9848058.1"/>
    <property type="molecule type" value="Genomic_DNA"/>
</dbReference>
<keyword evidence="6" id="KW-0479">Metal-binding</keyword>
<accession>A0ABT2X275</accession>